<name>A0ABX3ZDY7_9BACL</name>
<feature type="transmembrane region" description="Helical" evidence="1">
    <location>
        <begin position="320"/>
        <end position="342"/>
    </location>
</feature>
<reference evidence="2 3" key="1">
    <citation type="journal article" date="2017" name="Int. J. Syst. Evol. Microbiol.">
        <title>Solibacillus kalamii sp. nov., isolated from a high-efficiency particulate arrestance filter system used in the International Space Station.</title>
        <authorList>
            <person name="Checinska Sielaff A."/>
            <person name="Kumar R.M."/>
            <person name="Pal D."/>
            <person name="Mayilraj S."/>
            <person name="Venkateswaran K."/>
        </authorList>
    </citation>
    <scope>NUCLEOTIDE SEQUENCE [LARGE SCALE GENOMIC DNA]</scope>
    <source>
        <strain evidence="2 3">ISSFR-015</strain>
    </source>
</reference>
<accession>A0ABX3ZDY7</accession>
<feature type="transmembrane region" description="Helical" evidence="1">
    <location>
        <begin position="186"/>
        <end position="204"/>
    </location>
</feature>
<dbReference type="EMBL" id="NHNT01000012">
    <property type="protein sequence ID" value="OUZ37917.1"/>
    <property type="molecule type" value="Genomic_DNA"/>
</dbReference>
<evidence type="ECO:0000313" key="3">
    <source>
        <dbReference type="Proteomes" id="UP000196594"/>
    </source>
</evidence>
<sequence length="404" mass="46628">MYGYFKFELKQFFTNKKNLAIYFLLAFAAIFYAFKIAPAYDPIEKVDREEIEARYLTRQEFIDDLSKRDLWQVHPVTVDAYHKFAAINPMDKARMDALDANDLKKYAEVTSAWYVQMNYLTFYNEHLFYNDRYYVADREFANDEGALNAMDQHYRYGAFNEANYELSIGVFEQRTALQTFERLLKGPLPLILIICTLLLAIDIVTKDRRHPSLLKGFPIADWKKLLVKICVAFIGSITLFVPLLIGFMIIGAQSGFGHLKLPSPEYAFNFLQWGNESLANMMTLGMFLGRSLSLLIVWFIVIINVVILSSVLFRQEMVNLAAGLLVIFGEKFYISRGIGYFWGVEKVPTTYIHVGKVVSSYQNYYLGSENVDYQYGLLLLSICAVVLLVITLLISFNKRFKLVK</sequence>
<keyword evidence="3" id="KW-1185">Reference proteome</keyword>
<protein>
    <submittedName>
        <fullName evidence="2">ABC transporter permease</fullName>
    </submittedName>
</protein>
<dbReference type="Proteomes" id="UP000196594">
    <property type="component" value="Unassembled WGS sequence"/>
</dbReference>
<feature type="transmembrane region" description="Helical" evidence="1">
    <location>
        <begin position="21"/>
        <end position="40"/>
    </location>
</feature>
<keyword evidence="1" id="KW-0812">Transmembrane</keyword>
<keyword evidence="1" id="KW-0472">Membrane</keyword>
<feature type="transmembrane region" description="Helical" evidence="1">
    <location>
        <begin position="373"/>
        <end position="396"/>
    </location>
</feature>
<feature type="transmembrane region" description="Helical" evidence="1">
    <location>
        <begin position="292"/>
        <end position="313"/>
    </location>
</feature>
<dbReference type="RefSeq" id="WP_087618233.1">
    <property type="nucleotide sequence ID" value="NZ_JAFBEY010000009.1"/>
</dbReference>
<comment type="caution">
    <text evidence="2">The sequence shown here is derived from an EMBL/GenBank/DDBJ whole genome shotgun (WGS) entry which is preliminary data.</text>
</comment>
<organism evidence="2 3">
    <name type="scientific">Solibacillus kalamii</name>
    <dbReference type="NCBI Taxonomy" id="1748298"/>
    <lineage>
        <taxon>Bacteria</taxon>
        <taxon>Bacillati</taxon>
        <taxon>Bacillota</taxon>
        <taxon>Bacilli</taxon>
        <taxon>Bacillales</taxon>
        <taxon>Caryophanaceae</taxon>
        <taxon>Solibacillus</taxon>
    </lineage>
</organism>
<gene>
    <name evidence="2" type="ORF">CBM15_15690</name>
</gene>
<evidence type="ECO:0000313" key="2">
    <source>
        <dbReference type="EMBL" id="OUZ37917.1"/>
    </source>
</evidence>
<proteinExistence type="predicted"/>
<keyword evidence="1" id="KW-1133">Transmembrane helix</keyword>
<evidence type="ECO:0000256" key="1">
    <source>
        <dbReference type="SAM" id="Phobius"/>
    </source>
</evidence>
<feature type="transmembrane region" description="Helical" evidence="1">
    <location>
        <begin position="225"/>
        <end position="250"/>
    </location>
</feature>